<protein>
    <recommendedName>
        <fullName evidence="1">NodB homology domain-containing protein</fullName>
    </recommendedName>
</protein>
<gene>
    <name evidence="2" type="ORF">DM868_06915</name>
</gene>
<evidence type="ECO:0000313" key="2">
    <source>
        <dbReference type="EMBL" id="TKR26220.1"/>
    </source>
</evidence>
<dbReference type="InterPro" id="IPR011330">
    <property type="entry name" value="Glyco_hydro/deAcase_b/a-brl"/>
</dbReference>
<dbReference type="Proteomes" id="UP000308037">
    <property type="component" value="Unassembled WGS sequence"/>
</dbReference>
<dbReference type="SUPFAM" id="SSF88713">
    <property type="entry name" value="Glycoside hydrolase/deacetylase"/>
    <property type="match status" value="1"/>
</dbReference>
<dbReference type="AlphaFoldDB" id="A0A4U5JAM6"/>
<dbReference type="RefSeq" id="WP_137276136.1">
    <property type="nucleotide sequence ID" value="NZ_QKNX01000002.1"/>
</dbReference>
<sequence length="245" mass="27300">MREAETPTLREFETWLSLFSDGPIPEEHRWRAWFCVAEYELDDFEALSETLTNNDASGSFAFLGRDADEQAAIIETLDADSHEIAFHSHRHHTYADLSYDDAHDAIATGMTAIENATGITPDGFFVPFLTVSEGAVTAIEEIGFEWMLGRPERDPAGVEVLDPVTPFDTRRLERHDPEEALAQLQAEAEAGDAPFLFHPPVVEYHDGLEAFEEWIETVRPVTVAEQLASGGTGVVLDCVRPVRIQ</sequence>
<dbReference type="GO" id="GO:0005975">
    <property type="term" value="P:carbohydrate metabolic process"/>
    <property type="evidence" value="ECO:0007669"/>
    <property type="project" value="InterPro"/>
</dbReference>
<feature type="domain" description="NodB homology" evidence="1">
    <location>
        <begin position="13"/>
        <end position="245"/>
    </location>
</feature>
<name>A0A4U5JAM6_9EURY</name>
<dbReference type="Gene3D" id="3.20.20.370">
    <property type="entry name" value="Glycoside hydrolase/deacetylase"/>
    <property type="match status" value="1"/>
</dbReference>
<dbReference type="EMBL" id="QKNX01000002">
    <property type="protein sequence ID" value="TKR26220.1"/>
    <property type="molecule type" value="Genomic_DNA"/>
</dbReference>
<keyword evidence="3" id="KW-1185">Reference proteome</keyword>
<accession>A0A4U5JAM6</accession>
<organism evidence="2 3">
    <name type="scientific">Natronomonas salsuginis</name>
    <dbReference type="NCBI Taxonomy" id="2217661"/>
    <lineage>
        <taxon>Archaea</taxon>
        <taxon>Methanobacteriati</taxon>
        <taxon>Methanobacteriota</taxon>
        <taxon>Stenosarchaea group</taxon>
        <taxon>Halobacteria</taxon>
        <taxon>Halobacteriales</taxon>
        <taxon>Natronomonadaceae</taxon>
        <taxon>Natronomonas</taxon>
    </lineage>
</organism>
<dbReference type="OrthoDB" id="230075at2157"/>
<comment type="caution">
    <text evidence="2">The sequence shown here is derived from an EMBL/GenBank/DDBJ whole genome shotgun (WGS) entry which is preliminary data.</text>
</comment>
<dbReference type="PROSITE" id="PS51677">
    <property type="entry name" value="NODB"/>
    <property type="match status" value="1"/>
</dbReference>
<dbReference type="Pfam" id="PF01522">
    <property type="entry name" value="Polysacc_deac_1"/>
    <property type="match status" value="1"/>
</dbReference>
<reference evidence="2 3" key="1">
    <citation type="submission" date="2019-04" db="EMBL/GenBank/DDBJ databases">
        <title>Natronomonas sp. F20-122 a newhaloarchaeon isolated from a saline saltern of Isla Bacuta, Huelva, Spain.</title>
        <authorList>
            <person name="Duran-Viseras A."/>
            <person name="Sanchez-Porro C."/>
            <person name="Ventosa A."/>
        </authorList>
    </citation>
    <scope>NUCLEOTIDE SEQUENCE [LARGE SCALE GENOMIC DNA]</scope>
    <source>
        <strain evidence="2 3">F20-122</strain>
    </source>
</reference>
<evidence type="ECO:0000259" key="1">
    <source>
        <dbReference type="PROSITE" id="PS51677"/>
    </source>
</evidence>
<evidence type="ECO:0000313" key="3">
    <source>
        <dbReference type="Proteomes" id="UP000308037"/>
    </source>
</evidence>
<dbReference type="InterPro" id="IPR002509">
    <property type="entry name" value="NODB_dom"/>
</dbReference>
<proteinExistence type="predicted"/>
<dbReference type="GO" id="GO:0016810">
    <property type="term" value="F:hydrolase activity, acting on carbon-nitrogen (but not peptide) bonds"/>
    <property type="evidence" value="ECO:0007669"/>
    <property type="project" value="InterPro"/>
</dbReference>